<evidence type="ECO:0000256" key="2">
    <source>
        <dbReference type="SAM" id="MobiDB-lite"/>
    </source>
</evidence>
<feature type="compositionally biased region" description="Polar residues" evidence="2">
    <location>
        <begin position="42"/>
        <end position="75"/>
    </location>
</feature>
<feature type="domain" description="Cyclin-like" evidence="3">
    <location>
        <begin position="118"/>
        <end position="215"/>
    </location>
</feature>
<protein>
    <recommendedName>
        <fullName evidence="3">Cyclin-like domain-containing protein</fullName>
    </recommendedName>
</protein>
<reference evidence="4" key="2">
    <citation type="submission" date="2021-01" db="EMBL/GenBank/DDBJ databases">
        <authorList>
            <person name="Schikora-Tamarit M.A."/>
        </authorList>
    </citation>
    <scope>NUCLEOTIDE SEQUENCE</scope>
    <source>
        <strain evidence="4">CBS2887</strain>
    </source>
</reference>
<sequence length="394" mass="46319">MVEIPTGPKGKLPQRLTQIKNKESTTSTTSLSTPNSRIRSPITPSVDISTVTNDTAQKTETPTNGNMASSSTEKQEAQITSTIQLSRPFLTRQQIKFARSKTIENPAIYNQRLLQLHQYLLKICHSFKFPMRVLEGSMYYYQRFYLHNKFEKTALINPLDVGITCLFIVSKNEDTIKKLRDLLILFNQTRGVTLSAEQFENYRKRILSIEFQILETIGFDFRTYHSEEFLIKYNKLLKVDKETSYISWLILCDTYQTDVSLKYPPHIIAICCIILNNKLSDSSLKLTTDYQRLRCEEKLVNECLQDILTHYVESFKITGLALKFPDYQIKFVHIKMEFNESKPQMMFHVDEKQKQQQHQDLEKDQFFQERDFTTGERRYMLENQKKRLYAEVDK</sequence>
<dbReference type="AlphaFoldDB" id="A0A9P8PSW9"/>
<dbReference type="Proteomes" id="UP000774326">
    <property type="component" value="Unassembled WGS sequence"/>
</dbReference>
<proteinExistence type="inferred from homology"/>
<reference evidence="4" key="1">
    <citation type="journal article" date="2021" name="Open Biol.">
        <title>Shared evolutionary footprints suggest mitochondrial oxidative damage underlies multiple complex I losses in fungi.</title>
        <authorList>
            <person name="Schikora-Tamarit M.A."/>
            <person name="Marcet-Houben M."/>
            <person name="Nosek J."/>
            <person name="Gabaldon T."/>
        </authorList>
    </citation>
    <scope>NUCLEOTIDE SEQUENCE</scope>
    <source>
        <strain evidence="4">CBS2887</strain>
    </source>
</reference>
<comment type="similarity">
    <text evidence="1">Belongs to the cyclin family.</text>
</comment>
<accession>A0A9P8PSW9</accession>
<dbReference type="InterPro" id="IPR013763">
    <property type="entry name" value="Cyclin-like_dom"/>
</dbReference>
<comment type="caution">
    <text evidence="4">The sequence shown here is derived from an EMBL/GenBank/DDBJ whole genome shotgun (WGS) entry which is preliminary data.</text>
</comment>
<dbReference type="InterPro" id="IPR036915">
    <property type="entry name" value="Cyclin-like_sf"/>
</dbReference>
<feature type="region of interest" description="Disordered" evidence="2">
    <location>
        <begin position="1"/>
        <end position="75"/>
    </location>
</feature>
<name>A0A9P8PSW9_WICPI</name>
<keyword evidence="1" id="KW-0195">Cyclin</keyword>
<dbReference type="Pfam" id="PF00134">
    <property type="entry name" value="Cyclin_N"/>
    <property type="match status" value="1"/>
</dbReference>
<dbReference type="OrthoDB" id="4951845at2759"/>
<dbReference type="Gene3D" id="1.10.472.10">
    <property type="entry name" value="Cyclin-like"/>
    <property type="match status" value="2"/>
</dbReference>
<dbReference type="InterPro" id="IPR006671">
    <property type="entry name" value="Cyclin_N"/>
</dbReference>
<dbReference type="GO" id="GO:0006357">
    <property type="term" value="P:regulation of transcription by RNA polymerase II"/>
    <property type="evidence" value="ECO:0007669"/>
    <property type="project" value="InterPro"/>
</dbReference>
<feature type="compositionally biased region" description="Low complexity" evidence="2">
    <location>
        <begin position="24"/>
        <end position="36"/>
    </location>
</feature>
<dbReference type="InterPro" id="IPR043198">
    <property type="entry name" value="Cyclin/Ssn8"/>
</dbReference>
<dbReference type="PANTHER" id="PTHR10026">
    <property type="entry name" value="CYCLIN"/>
    <property type="match status" value="1"/>
</dbReference>
<dbReference type="GO" id="GO:0016538">
    <property type="term" value="F:cyclin-dependent protein serine/threonine kinase regulator activity"/>
    <property type="evidence" value="ECO:0007669"/>
    <property type="project" value="InterPro"/>
</dbReference>
<keyword evidence="5" id="KW-1185">Reference proteome</keyword>
<dbReference type="CDD" id="cd20546">
    <property type="entry name" value="CYCLIN_SpCG1C_ScCTK2-like_rpt2"/>
    <property type="match status" value="1"/>
</dbReference>
<dbReference type="SMART" id="SM00385">
    <property type="entry name" value="CYCLIN"/>
    <property type="match status" value="2"/>
</dbReference>
<organism evidence="4 5">
    <name type="scientific">Wickerhamomyces pijperi</name>
    <name type="common">Yeast</name>
    <name type="synonym">Pichia pijperi</name>
    <dbReference type="NCBI Taxonomy" id="599730"/>
    <lineage>
        <taxon>Eukaryota</taxon>
        <taxon>Fungi</taxon>
        <taxon>Dikarya</taxon>
        <taxon>Ascomycota</taxon>
        <taxon>Saccharomycotina</taxon>
        <taxon>Saccharomycetes</taxon>
        <taxon>Phaffomycetales</taxon>
        <taxon>Wickerhamomycetaceae</taxon>
        <taxon>Wickerhamomyces</taxon>
    </lineage>
</organism>
<dbReference type="EMBL" id="JAEUBG010005163">
    <property type="protein sequence ID" value="KAH3677557.1"/>
    <property type="molecule type" value="Genomic_DNA"/>
</dbReference>
<evidence type="ECO:0000313" key="5">
    <source>
        <dbReference type="Proteomes" id="UP000774326"/>
    </source>
</evidence>
<dbReference type="SUPFAM" id="SSF47954">
    <property type="entry name" value="Cyclin-like"/>
    <property type="match status" value="2"/>
</dbReference>
<evidence type="ECO:0000313" key="4">
    <source>
        <dbReference type="EMBL" id="KAH3677557.1"/>
    </source>
</evidence>
<feature type="domain" description="Cyclin-like" evidence="3">
    <location>
        <begin position="228"/>
        <end position="309"/>
    </location>
</feature>
<evidence type="ECO:0000256" key="1">
    <source>
        <dbReference type="RuleBase" id="RU000383"/>
    </source>
</evidence>
<gene>
    <name evidence="4" type="ORF">WICPIJ_008964</name>
</gene>
<evidence type="ECO:0000259" key="3">
    <source>
        <dbReference type="SMART" id="SM00385"/>
    </source>
</evidence>